<dbReference type="InterPro" id="IPR011011">
    <property type="entry name" value="Znf_FYVE_PHD"/>
</dbReference>
<dbReference type="CDD" id="cd06257">
    <property type="entry name" value="DnaJ"/>
    <property type="match status" value="1"/>
</dbReference>
<feature type="region of interest" description="Disordered" evidence="5">
    <location>
        <begin position="300"/>
        <end position="322"/>
    </location>
</feature>
<dbReference type="EMBL" id="UYJE01002488">
    <property type="protein sequence ID" value="VDI11136.1"/>
    <property type="molecule type" value="Genomic_DNA"/>
</dbReference>
<proteinExistence type="predicted"/>
<dbReference type="InterPro" id="IPR001965">
    <property type="entry name" value="Znf_PHD"/>
</dbReference>
<dbReference type="SUPFAM" id="SSF81593">
    <property type="entry name" value="Nucleotidyltransferase substrate binding subunit/domain"/>
    <property type="match status" value="1"/>
</dbReference>
<dbReference type="InterPro" id="IPR013083">
    <property type="entry name" value="Znf_RING/FYVE/PHD"/>
</dbReference>
<reference evidence="7" key="1">
    <citation type="submission" date="2018-11" db="EMBL/GenBank/DDBJ databases">
        <authorList>
            <person name="Alioto T."/>
            <person name="Alioto T."/>
        </authorList>
    </citation>
    <scope>NUCLEOTIDE SEQUENCE</scope>
</reference>
<dbReference type="SUPFAM" id="SSF46565">
    <property type="entry name" value="Chaperone J-domain"/>
    <property type="match status" value="1"/>
</dbReference>
<evidence type="ECO:0000256" key="3">
    <source>
        <dbReference type="ARBA" id="ARBA00022833"/>
    </source>
</evidence>
<dbReference type="InterPro" id="IPR036869">
    <property type="entry name" value="J_dom_sf"/>
</dbReference>
<dbReference type="Pfam" id="PF25794">
    <property type="entry name" value="SACS"/>
    <property type="match status" value="3"/>
</dbReference>
<comment type="caution">
    <text evidence="7">The sequence shown here is derived from an EMBL/GenBank/DDBJ whole genome shotgun (WGS) entry which is preliminary data.</text>
</comment>
<dbReference type="PANTHER" id="PTHR15600:SF42">
    <property type="entry name" value="SACSIN"/>
    <property type="match status" value="1"/>
</dbReference>
<dbReference type="PROSITE" id="PS50016">
    <property type="entry name" value="ZF_PHD_2"/>
    <property type="match status" value="1"/>
</dbReference>
<name>A0A8B6CXM4_MYTGA</name>
<evidence type="ECO:0000256" key="2">
    <source>
        <dbReference type="ARBA" id="ARBA00022771"/>
    </source>
</evidence>
<dbReference type="SUPFAM" id="SSF55874">
    <property type="entry name" value="ATPase domain of HSP90 chaperone/DNA topoisomerase II/histidine kinase"/>
    <property type="match status" value="3"/>
</dbReference>
<keyword evidence="2 4" id="KW-0863">Zinc-finger</keyword>
<dbReference type="Pfam" id="PF05168">
    <property type="entry name" value="HEPN"/>
    <property type="match status" value="1"/>
</dbReference>
<keyword evidence="1" id="KW-0479">Metal-binding</keyword>
<dbReference type="NCBIfam" id="NF047352">
    <property type="entry name" value="P_loop_sacsin"/>
    <property type="match status" value="3"/>
</dbReference>
<dbReference type="InterPro" id="IPR019787">
    <property type="entry name" value="Znf_PHD-finger"/>
</dbReference>
<evidence type="ECO:0000256" key="1">
    <source>
        <dbReference type="ARBA" id="ARBA00022723"/>
    </source>
</evidence>
<evidence type="ECO:0000259" key="6">
    <source>
        <dbReference type="PROSITE" id="PS50016"/>
    </source>
</evidence>
<dbReference type="SMART" id="SM00748">
    <property type="entry name" value="HEPN"/>
    <property type="match status" value="1"/>
</dbReference>
<evidence type="ECO:0000256" key="4">
    <source>
        <dbReference type="PROSITE-ProRule" id="PRU00146"/>
    </source>
</evidence>
<dbReference type="Gene3D" id="3.30.565.10">
    <property type="entry name" value="Histidine kinase-like ATPase, C-terminal domain"/>
    <property type="match status" value="1"/>
</dbReference>
<dbReference type="InterPro" id="IPR058210">
    <property type="entry name" value="SACS/Nov_dom"/>
</dbReference>
<dbReference type="CDD" id="cd15489">
    <property type="entry name" value="PHD_SF"/>
    <property type="match status" value="1"/>
</dbReference>
<dbReference type="SMART" id="SM00249">
    <property type="entry name" value="PHD"/>
    <property type="match status" value="1"/>
</dbReference>
<evidence type="ECO:0000313" key="8">
    <source>
        <dbReference type="Proteomes" id="UP000596742"/>
    </source>
</evidence>
<dbReference type="InterPro" id="IPR007842">
    <property type="entry name" value="HEPN_dom"/>
</dbReference>
<dbReference type="PANTHER" id="PTHR15600">
    <property type="entry name" value="SACSIN"/>
    <property type="match status" value="1"/>
</dbReference>
<evidence type="ECO:0000256" key="5">
    <source>
        <dbReference type="SAM" id="MobiDB-lite"/>
    </source>
</evidence>
<dbReference type="Gene3D" id="1.10.287.110">
    <property type="entry name" value="DnaJ domain"/>
    <property type="match status" value="1"/>
</dbReference>
<feature type="compositionally biased region" description="Acidic residues" evidence="5">
    <location>
        <begin position="303"/>
        <end position="313"/>
    </location>
</feature>
<evidence type="ECO:0000313" key="7">
    <source>
        <dbReference type="EMBL" id="VDI11136.1"/>
    </source>
</evidence>
<feature type="region of interest" description="Disordered" evidence="5">
    <location>
        <begin position="193"/>
        <end position="223"/>
    </location>
</feature>
<organism evidence="7 8">
    <name type="scientific">Mytilus galloprovincialis</name>
    <name type="common">Mediterranean mussel</name>
    <dbReference type="NCBI Taxonomy" id="29158"/>
    <lineage>
        <taxon>Eukaryota</taxon>
        <taxon>Metazoa</taxon>
        <taxon>Spiralia</taxon>
        <taxon>Lophotrochozoa</taxon>
        <taxon>Mollusca</taxon>
        <taxon>Bivalvia</taxon>
        <taxon>Autobranchia</taxon>
        <taxon>Pteriomorphia</taxon>
        <taxon>Mytilida</taxon>
        <taxon>Mytiloidea</taxon>
        <taxon>Mytilidae</taxon>
        <taxon>Mytilinae</taxon>
        <taxon>Mytilus</taxon>
    </lineage>
</organism>
<dbReference type="InterPro" id="IPR036890">
    <property type="entry name" value="HATPase_C_sf"/>
</dbReference>
<dbReference type="PROSITE" id="PS01359">
    <property type="entry name" value="ZF_PHD_1"/>
    <property type="match status" value="1"/>
</dbReference>
<protein>
    <submittedName>
        <fullName evidence="7">Sacsin</fullName>
    </submittedName>
</protein>
<dbReference type="OrthoDB" id="5963011at2759"/>
<dbReference type="GO" id="GO:0008270">
    <property type="term" value="F:zinc ion binding"/>
    <property type="evidence" value="ECO:0007669"/>
    <property type="project" value="UniProtKB-KW"/>
</dbReference>
<dbReference type="InterPro" id="IPR052972">
    <property type="entry name" value="Sacsin_chaperone_reg"/>
</dbReference>
<dbReference type="Proteomes" id="UP000596742">
    <property type="component" value="Unassembled WGS sequence"/>
</dbReference>
<feature type="domain" description="PHD-type" evidence="6">
    <location>
        <begin position="96"/>
        <end position="152"/>
    </location>
</feature>
<accession>A0A8B6CXM4</accession>
<dbReference type="InterPro" id="IPR001623">
    <property type="entry name" value="DnaJ_domain"/>
</dbReference>
<dbReference type="Gene3D" id="3.30.40.10">
    <property type="entry name" value="Zinc/RING finger domain, C3HC4 (zinc finger)"/>
    <property type="match status" value="1"/>
</dbReference>
<keyword evidence="8" id="KW-1185">Reference proteome</keyword>
<sequence>MSVWFTVIYFYLATTVRQTHDSPLDTQTTRYTSREYSISLIPVTTISTNTCLYYWIKITANYRSNEKLLKDKNSAYIKLLLLIGGIERNPGPRTPKYLCAICDKACRWRQKALACDECNNWYHAPCTGIDSKEYSSLANISASWYCVVCNAPNHSTVLYDLIDSADSNAYSVLSSCTSEVSKTDINISSEIDTSIGDPIASSSTKRSDTHTKSQQQSNKKSQKQLRAAESLAPYLTRMFQLSLDEGLYACIPTWCMLKPHSMCILEFVRSVCQHTDLVNAKLSLYAYPSICQAAQEDIKMEPNDDDDSSDASGDDGPVYSSMKQPPLIKQLKKILDEYPDDGQILKEIIQNAEDAEASEMKVLFDGRSVNDGSVEEKPFTKYFKGPALCVYNNAQFTEEDWEGIQMINSSVKEFDSVKIGRYGLGFKSVFHITDYPMIISKNKMLILDPHQTTPERVCILMKLKKLDRYTEMDILDCLSALEGIFGFSKDTLKSGKFTGTFFRFPLRSKPTLLSDNVYDEAKIGDLFRAFQSEASVELLFLKCLERIELYTKNVSELPSGEDLPIFTVNISDSCIHDVRKKRKQLYEVMKSVQNSLAEKSFMTSYNMKIKMKELNEQHTENEWYVMHFYKGGDMSKELKTLSQDETLSYSPYVSLGLPLFHDPEFKGHVFCLMPLPLQNESLTGFPVHVNGYFALTQNRRHVKWPTADQTKNKAHMDKTIRWNKCLVIEVLAEAYQMLINETIKMSNSNNNVRDKLQITYTCIPDHRTITNDWAIILNPLYSRLLQTTFLYTENNGGNWIKSEDAVFNIFNEDTPEDVKETVVRLVDRYNVNLVNVPEHVTSMIRHRDHSVQKLTQKFILNFLKTDAKYKKMTSNEKLDILHFILSARKSLSLVGLELLPLQNGSFTLFGNRGRDKQIIVCQEEMELFPGQEDVFCKHGLQTELYRLLVQMAENNEYQLCTMQDLSTDDIATLLLGTIRKYNGKTTDHALPWKTSTSTVAGKKWLTNVWKFLQSYDIDDFCNLHLLPSCSQGKDFLYKLSTKVLLKTYHGYTDLPDAVCKALSYLSIVTVDTLPKSIINHDDINKIIYFPTVENVFNMLEDVTLQRNSGQAIQKFNKTCTEKERTEFAKYIATSSYFSSNVTKFISKLQIFKEKNSGRSVSSSEVNVMAETEELPIKYQKESLVYSGHFHKALLNLQVPTRGMEEVVIDIMDRLQRGSIYSHNEMNLMMKFVMNKFKTFENQLQILDIARNIKFVTNGRGEMKKAKELFDPEDADLKWIIIDQARFPNMTKCPITLKQVRKLGLKTGCEVNANDILECAKYIESKPNEDAQDRRSSQLFDFLQKNPQLLRSITGQTNLSEKLMNVHFIKPSCRMENFPDMLPWFESSFSFCKPSELIHHQFVLLIGSVQPVIQKDVTPELCRVFSWKKAPTIKSVIEQLFIIIRLYEDKYKPHLLPLINQIYNFLSVNYSRASEVTPLKSEKWIWTGFGFEPSCNIVIETKDSDILLQPYLFSLPPEFRTPKLIQFFSRMNCVNCQDTDLLLRVLQMIQDKYEGGYQNERESKSDLHLCMKILNSLKECDDIDEKVLIPVHTYTTGRVILKPANECNYCNDDWLKGAAEEDGDEIYYVHPDISHDTAVKLGVPSLTDKLLEDTEGIEEWGQTEPLTRRIKNLIKDYKDGLSVPKEIVQNADDAGAKKVTFMYDERENKQFRTKLLDCNMAKCQGPALWAYNDATFSQKDFENITKLSGATKEDDSSKIGKFGLGFCSVYNLTEVPSFVSGNQIVIFDPHTTYLGSALRNKNQPGIKIDTRTNQSVLKRMKSQFEPYNEVFGCNLNPEKGNMQLNGTLFRFPLRTEEQARAPSEISDKVYNRKEMVELIEIFVKACGNLLLFTQNVNEIEFYHLPATKTDPREAVLLYSAHRKLKHTIEKPFGKSIYTGNEITVLRDMAESLRVAKRNRHHELMTISKSILQEILINADNNLKGLDITGYSSKSTWLVTWASGVERSKMMALNSRKKGVLPLGSVACLLEKQDEDTYSTSSLEKSPFGFYQNSHLFCYLPLPVESKFPVHINGSFAVSSDRRRLSCKTTDDKDSFDSEWNEALISDAICRAYITFLEHLPNLTIDPNEHYFKQWPVEDMEQGIFALLKESFYRTISDTLKQPVVFRRGDKSVCLNRSKFLDPVLMEAEFSEKAFQMCIEHFENDEITIIRLPKNIGNCFKNYGCDSAFKERILSVVSFYSVVVFPFLTSSNRDSSTNDQLILFALDVCRRSEDLFHLMKSTCCIPTAPNRLFRCPNETIDRHGLVGPLFEVNDERFVDLTDMRYDTQERLDALYKLGMITGELSDKMVIDRAHSIQTLANTDLTRGLDRCRKFVSYIYKHRANVMSNEKLLTELQAIKFLPVKTRPRHWKIIWGGEKLDSTEQACSKIENECIPLLFECPTNLHSESILELVCSLEPVLDRSSLQYGIDHQFIKELGVKEEDGVDLKTILENLKTICRCFDEKDPVADELDILDKTTMKTYKYLDKTFKQNAYDDEQLEEILQVAAAYSGEKLILLNGQFIQPCQLFLDLSEDCSPYLYGLNTAVHLRTLKGFMNLMGIHEQCSVETTMQVLSSIQERNESNDMSEDAVRVYVKLLRVLVQANKREQLPKQKFQSLYIPDTKGVLTHVSKLCVDEVNITSLGRMKFTHPSISFDIAFALGINSKREQKIEECSKPIEMFSKDFGQHEELITRIKRILSGYPCDAGVLKELLQNADDAKASEVHIVIDYNNHETDNLFSDSWKPLQGPAILIYNDSSFSEADIRGIQKLGIGSKGEDPTKTGQYGVGFNAVYHLTDVPSFLTKGDNVETGEILCMMDPHCQFVPKATPESPGRKYFQTEILKTDYPNVFKCYHEDLIMKEHGTIFRLPLRTSTLAAKSKISSKDINESFIRRLIENFQEEMSEILLFVNNVKTVRLSEIVDGMLKEKYTVTVEMTESDEENRRHFYNELHSCSGQIGQTKNPDCIKISEVKYKININDTFGKQKNWIIVRRIGFPVHSPESVLEAYRQDELGVLPRGGVAVLLPSEEKVLPSKGRAFCFLPLPLDTGMPVHINGHFVLDHEARRNLWTEEKEGYRSAWNKTLLRNVIAPAYASALHLVKDNIGLKEGASMMEEEVRKLNDMYHTFWPEVCKASNEYFKFFVMSVYQWIFQNEESLFLSYKLMREAKVAVVKFHPLICSEMMFPCVFNTLTDDSMPHASLELVSSVSQRIEESIVSLQSQISVSETKRQNTMQNLVRLVKDIGIKLLDSPKTVLKSLKEAEVEVTEMSPTFLISFLKSFDSENTDRCYIGNMGEAIEDTNFRSVENLVTCIKYCKQSQSFEDEIEGLPLCLTNDRILRVFSNVNPVFRSQYCYILKESARSFLHSELVTCISSTLTGIKPFTIDAFSELLFYTLAAETYRTHRGSITWKPKIESIPNKPWIEAVWKFLNAEVQDHMNNCKQDTPVISSDTVLTLLRPVLPWCLMPCIEEPLNEKFDNYKPILTPIDKSMCVLDIESFSGDLRKALEILYLPCIDNLVAPSDRLILDYIIVNANNPGALLNFLYQHKTDINNRRISVRNCYEIMGFICEHLDMILECDEDIKIDQIKSIPLHSNVNGHNIDIIGHSSILVLDSAVSRDIVVDGIEEWASSSGTILLKTSTKLKKMYARMGLTNENLKAIDVYTDYLLPKFQFLPRHVHLKHLEYIQNNLLAKSFEFDKRQKDLITVLENVVFVPDKQNVLYKASHFKNPFNDLMQLMCSEDDFPGKPFDDLYWKYLLETAGIQNEITKKLILEFARIIEHLGRIQVTEEVINKSAMLIEYVLNRYQVEREGILEDISGIKFIVPHTVEPWKSDIFRQPETKLICFRNSVFEEHSDICWTACTILPYFANPQFLHTKPTKIRNKMLQQLQVHKEPSLDNVIQHTQNVSDSLKLLANQNSIHDKHVMRIEEVLIQIYAWLLKYKDSNSEKLKRSLLPKPIIFLPKSKLFVTCERVVKSLQVEEIRPYLMEVPEQYGAYFKLFELLGMNTRENICNFVRVLAYLKLDVKNEILHVNELLTVRKALQGICNHLPSLNDELKTDLTNIDALYLPTRDKYLANARQIVLSDNRDYEEKIGNDIGMPYMMYLNELNVVGVGNIVSDFKKMPSKLQPHILSDMISKELNAESLTVRFDEKGRLFRDFIVTPQFLEAAVRIAVHCRDKRAYHAKETEIDVDKIITSIENLQIMQVDMVQLKLVFGSNIVGYSEESCYYYTKTDVENETDHVLLCCFKDLKITKWVAKNSRTISRALQSCSNYEFIDTEGLLFIVLDHLKNPDEISRALDKEDISRYSISHRCRTSIFPPAGTYVHSDWHCYLDNSFSNFEVGEYVALLLNEESIENDTFIPALYIYAIIVQKFEEASPSSLLDSTLCMYEVDVGERKERKRAYDLYKFNRSTQESSTELAPFLNIADSPIDDRNLDDILKEVKEILKAAWTLPEDERRKVVRRLYKKWHPDKNIGNEDFAKKVCQFLQQIVFKLESGQDIDSDSSSTFEPSTGSNFYSHFRTWDRDARHDSNRNKRRRGRRGGGSGHSRRQPSEPVPSCHESRQWIRQAKIHLTGAIEFLPKADIGPNFNSICMICYQSVEIALKAVYYRTDANKIPETKNISELVARLDGDLKTLVEKLATLVGKPERMIYPDKLNIPKIPSQMYSKDTATRAVEVTKTILDFISDRTLS</sequence>
<dbReference type="GO" id="GO:0030544">
    <property type="term" value="F:Hsp70 protein binding"/>
    <property type="evidence" value="ECO:0007669"/>
    <property type="project" value="TreeGrafter"/>
</dbReference>
<keyword evidence="3" id="KW-0862">Zinc</keyword>
<dbReference type="Gene3D" id="1.20.120.330">
    <property type="entry name" value="Nucleotidyltransferases domain 2"/>
    <property type="match status" value="1"/>
</dbReference>
<dbReference type="SUPFAM" id="SSF57903">
    <property type="entry name" value="FYVE/PHD zinc finger"/>
    <property type="match status" value="1"/>
</dbReference>
<gene>
    <name evidence="7" type="ORF">MGAL_10B083852</name>
</gene>
<feature type="region of interest" description="Disordered" evidence="5">
    <location>
        <begin position="4564"/>
        <end position="4598"/>
    </location>
</feature>
<dbReference type="InterPro" id="IPR019786">
    <property type="entry name" value="Zinc_finger_PHD-type_CS"/>
</dbReference>